<dbReference type="GO" id="GO:0006508">
    <property type="term" value="P:proteolysis"/>
    <property type="evidence" value="ECO:0007669"/>
    <property type="project" value="UniProtKB-KW"/>
</dbReference>
<evidence type="ECO:0000256" key="7">
    <source>
        <dbReference type="RuleBase" id="RU003797"/>
    </source>
</evidence>
<dbReference type="CDD" id="cd08071">
    <property type="entry name" value="MPN_DUF2466"/>
    <property type="match status" value="1"/>
</dbReference>
<dbReference type="Proteomes" id="UP000255101">
    <property type="component" value="Unassembled WGS sequence"/>
</dbReference>
<evidence type="ECO:0000256" key="3">
    <source>
        <dbReference type="ARBA" id="ARBA00022723"/>
    </source>
</evidence>
<dbReference type="InterPro" id="IPR010994">
    <property type="entry name" value="RuvA_2-like"/>
</dbReference>
<dbReference type="Pfam" id="PF20582">
    <property type="entry name" value="UPF0758_N"/>
    <property type="match status" value="1"/>
</dbReference>
<keyword evidence="5" id="KW-0862">Zinc</keyword>
<dbReference type="InterPro" id="IPR046778">
    <property type="entry name" value="UPF0758_N"/>
</dbReference>
<keyword evidence="4" id="KW-0378">Hydrolase</keyword>
<evidence type="ECO:0000256" key="1">
    <source>
        <dbReference type="ARBA" id="ARBA00010243"/>
    </source>
</evidence>
<keyword evidence="6" id="KW-0482">Metalloprotease</keyword>
<evidence type="ECO:0000313" key="10">
    <source>
        <dbReference type="Proteomes" id="UP000255101"/>
    </source>
</evidence>
<dbReference type="PANTHER" id="PTHR30471:SF3">
    <property type="entry name" value="UPF0758 PROTEIN YEES-RELATED"/>
    <property type="match status" value="1"/>
</dbReference>
<dbReference type="PANTHER" id="PTHR30471">
    <property type="entry name" value="DNA REPAIR PROTEIN RADC"/>
    <property type="match status" value="1"/>
</dbReference>
<evidence type="ECO:0000313" key="9">
    <source>
        <dbReference type="EMBL" id="SUB60673.1"/>
    </source>
</evidence>
<sequence>MKNIRIREMNDDERPVEKMIKKGVKYLNNSELLAILIRTGSRNDSAISLSTKILAKTDKGIRGLVDMTIEDLCMIEGIGPTKATIIKAALELGSRVSGYIPKNYKIKNPWDIYSFYMEEMRYLKKEVFKVVLLNTKNEIISDINISIGSLNYSIVHPREVFTEAIKKSANSIILMHNHPSGNPNPSLEDINVTKRLRESGEILGIEVLDHVIIGEGVYYSLKEEDDI</sequence>
<dbReference type="InterPro" id="IPR037518">
    <property type="entry name" value="MPN"/>
</dbReference>
<dbReference type="InterPro" id="IPR025657">
    <property type="entry name" value="RadC_JAB"/>
</dbReference>
<dbReference type="PROSITE" id="PS01302">
    <property type="entry name" value="UPF0758"/>
    <property type="match status" value="1"/>
</dbReference>
<organism evidence="9 10">
    <name type="scientific">Peptostreptococcus anaerobius</name>
    <dbReference type="NCBI Taxonomy" id="1261"/>
    <lineage>
        <taxon>Bacteria</taxon>
        <taxon>Bacillati</taxon>
        <taxon>Bacillota</taxon>
        <taxon>Clostridia</taxon>
        <taxon>Peptostreptococcales</taxon>
        <taxon>Peptostreptococcaceae</taxon>
        <taxon>Peptostreptococcus</taxon>
    </lineage>
</organism>
<dbReference type="Gene3D" id="3.40.140.10">
    <property type="entry name" value="Cytidine Deaminase, domain 2"/>
    <property type="match status" value="1"/>
</dbReference>
<evidence type="ECO:0000256" key="2">
    <source>
        <dbReference type="ARBA" id="ARBA00022670"/>
    </source>
</evidence>
<dbReference type="NCBIfam" id="NF000642">
    <property type="entry name" value="PRK00024.1"/>
    <property type="match status" value="1"/>
</dbReference>
<dbReference type="InterPro" id="IPR001405">
    <property type="entry name" value="UPF0758"/>
</dbReference>
<comment type="similarity">
    <text evidence="1 7">Belongs to the UPF0758 family.</text>
</comment>
<gene>
    <name evidence="9" type="ORF">NCTC11460_00582</name>
</gene>
<name>A0A379CEA7_9FIRM</name>
<dbReference type="Pfam" id="PF04002">
    <property type="entry name" value="RadC"/>
    <property type="match status" value="1"/>
</dbReference>
<protein>
    <submittedName>
        <fullName evidence="9">DNA repair protein RadC</fullName>
    </submittedName>
</protein>
<accession>A0A379CEA7</accession>
<evidence type="ECO:0000259" key="8">
    <source>
        <dbReference type="PROSITE" id="PS50249"/>
    </source>
</evidence>
<dbReference type="GO" id="GO:0046872">
    <property type="term" value="F:metal ion binding"/>
    <property type="evidence" value="ECO:0007669"/>
    <property type="project" value="UniProtKB-KW"/>
</dbReference>
<keyword evidence="3" id="KW-0479">Metal-binding</keyword>
<dbReference type="EMBL" id="UGTB01000004">
    <property type="protein sequence ID" value="SUB60673.1"/>
    <property type="molecule type" value="Genomic_DNA"/>
</dbReference>
<dbReference type="PROSITE" id="PS50249">
    <property type="entry name" value="MPN"/>
    <property type="match status" value="1"/>
</dbReference>
<evidence type="ECO:0000256" key="4">
    <source>
        <dbReference type="ARBA" id="ARBA00022801"/>
    </source>
</evidence>
<dbReference type="NCBIfam" id="TIGR00608">
    <property type="entry name" value="radc"/>
    <property type="match status" value="1"/>
</dbReference>
<dbReference type="AlphaFoldDB" id="A0A379CEA7"/>
<reference evidence="9 10" key="1">
    <citation type="submission" date="2018-06" db="EMBL/GenBank/DDBJ databases">
        <authorList>
            <consortium name="Pathogen Informatics"/>
            <person name="Doyle S."/>
        </authorList>
    </citation>
    <scope>NUCLEOTIDE SEQUENCE [LARGE SCALE GENOMIC DNA]</scope>
    <source>
        <strain evidence="9 10">NCTC11460</strain>
    </source>
</reference>
<dbReference type="GO" id="GO:0008237">
    <property type="term" value="F:metallopeptidase activity"/>
    <property type="evidence" value="ECO:0007669"/>
    <property type="project" value="UniProtKB-KW"/>
</dbReference>
<feature type="domain" description="MPN" evidence="8">
    <location>
        <begin position="105"/>
        <end position="227"/>
    </location>
</feature>
<keyword evidence="2" id="KW-0645">Protease</keyword>
<evidence type="ECO:0000256" key="6">
    <source>
        <dbReference type="ARBA" id="ARBA00023049"/>
    </source>
</evidence>
<dbReference type="InterPro" id="IPR020891">
    <property type="entry name" value="UPF0758_CS"/>
</dbReference>
<proteinExistence type="inferred from homology"/>
<dbReference type="SUPFAM" id="SSF47781">
    <property type="entry name" value="RuvA domain 2-like"/>
    <property type="match status" value="1"/>
</dbReference>
<evidence type="ECO:0000256" key="5">
    <source>
        <dbReference type="ARBA" id="ARBA00022833"/>
    </source>
</evidence>